<dbReference type="EMBL" id="JAHRIO010051502">
    <property type="protein sequence ID" value="MEQ2175461.1"/>
    <property type="molecule type" value="Genomic_DNA"/>
</dbReference>
<dbReference type="Pfam" id="PF06371">
    <property type="entry name" value="Drf_GBD"/>
    <property type="match status" value="1"/>
</dbReference>
<feature type="coiled-coil region" evidence="1">
    <location>
        <begin position="156"/>
        <end position="225"/>
    </location>
</feature>
<name>A0ABV0NVL8_9TELE</name>
<feature type="domain" description="Formin GTPase-binding" evidence="2">
    <location>
        <begin position="8"/>
        <end position="55"/>
    </location>
</feature>
<dbReference type="InterPro" id="IPR011989">
    <property type="entry name" value="ARM-like"/>
</dbReference>
<keyword evidence="1" id="KW-0175">Coiled coil</keyword>
<accession>A0ABV0NVL8</accession>
<organism evidence="3 4">
    <name type="scientific">Goodea atripinnis</name>
    <dbReference type="NCBI Taxonomy" id="208336"/>
    <lineage>
        <taxon>Eukaryota</taxon>
        <taxon>Metazoa</taxon>
        <taxon>Chordata</taxon>
        <taxon>Craniata</taxon>
        <taxon>Vertebrata</taxon>
        <taxon>Euteleostomi</taxon>
        <taxon>Actinopterygii</taxon>
        <taxon>Neopterygii</taxon>
        <taxon>Teleostei</taxon>
        <taxon>Neoteleostei</taxon>
        <taxon>Acanthomorphata</taxon>
        <taxon>Ovalentaria</taxon>
        <taxon>Atherinomorphae</taxon>
        <taxon>Cyprinodontiformes</taxon>
        <taxon>Goodeidae</taxon>
        <taxon>Goodea</taxon>
    </lineage>
</organism>
<dbReference type="PANTHER" id="PTHR45725:SF16">
    <property type="entry name" value="DISHEVELED-ASSOCIATED ACTIVATOR OF MORPHOGENESIS 1"/>
    <property type="match status" value="1"/>
</dbReference>
<reference evidence="3 4" key="1">
    <citation type="submission" date="2021-06" db="EMBL/GenBank/DDBJ databases">
        <authorList>
            <person name="Palmer J.M."/>
        </authorList>
    </citation>
    <scope>NUCLEOTIDE SEQUENCE [LARGE SCALE GENOMIC DNA]</scope>
    <source>
        <strain evidence="3 4">GA_2019</strain>
        <tissue evidence="3">Muscle</tissue>
    </source>
</reference>
<dbReference type="SUPFAM" id="SSF48371">
    <property type="entry name" value="ARM repeat"/>
    <property type="match status" value="1"/>
</dbReference>
<proteinExistence type="predicted"/>
<dbReference type="Proteomes" id="UP001476798">
    <property type="component" value="Unassembled WGS sequence"/>
</dbReference>
<protein>
    <recommendedName>
        <fullName evidence="2">Formin GTPase-binding domain-containing protein</fullName>
    </recommendedName>
</protein>
<gene>
    <name evidence="3" type="ORF">GOODEAATRI_018169</name>
</gene>
<dbReference type="InterPro" id="IPR051425">
    <property type="entry name" value="Formin_Homology"/>
</dbReference>
<dbReference type="InterPro" id="IPR010473">
    <property type="entry name" value="GTPase-bd"/>
</dbReference>
<dbReference type="Gene3D" id="1.25.10.10">
    <property type="entry name" value="Leucine-rich Repeat Variant"/>
    <property type="match status" value="1"/>
</dbReference>
<evidence type="ECO:0000313" key="4">
    <source>
        <dbReference type="Proteomes" id="UP001476798"/>
    </source>
</evidence>
<dbReference type="InterPro" id="IPR016024">
    <property type="entry name" value="ARM-type_fold"/>
</dbReference>
<evidence type="ECO:0000313" key="3">
    <source>
        <dbReference type="EMBL" id="MEQ2175461.1"/>
    </source>
</evidence>
<dbReference type="PANTHER" id="PTHR45725">
    <property type="entry name" value="FORMIN HOMOLOGY 2 FAMILY MEMBER"/>
    <property type="match status" value="1"/>
</dbReference>
<sequence>MDYDTVESQVHTSLIGCIKALMNSSEGRTHVLGHPESINIIAQSLAAENIKTKVYGCSLYNHINIVITVTVVAMWTNDIPLVAVLEILGAVCLVPGGHKKVLEAMLHYQTFASERTRFQLTATSFQHVGSVLYTDNKSRTTLQYWVLLDRIIQQLVLQTDKEHQKLQQRLEKKERECEVKNKEKEEMMETLNKMKTKLERERHEHKQAKQQVEELTARLQQLSSVSSNI</sequence>
<evidence type="ECO:0000259" key="2">
    <source>
        <dbReference type="Pfam" id="PF06371"/>
    </source>
</evidence>
<comment type="caution">
    <text evidence="3">The sequence shown here is derived from an EMBL/GenBank/DDBJ whole genome shotgun (WGS) entry which is preliminary data.</text>
</comment>
<evidence type="ECO:0000256" key="1">
    <source>
        <dbReference type="SAM" id="Coils"/>
    </source>
</evidence>
<keyword evidence="4" id="KW-1185">Reference proteome</keyword>